<dbReference type="GO" id="GO:0005886">
    <property type="term" value="C:plasma membrane"/>
    <property type="evidence" value="ECO:0007669"/>
    <property type="project" value="TreeGrafter"/>
</dbReference>
<dbReference type="PROSITE" id="PS00022">
    <property type="entry name" value="EGF_1"/>
    <property type="match status" value="4"/>
</dbReference>
<keyword evidence="6" id="KW-0245">EGF-like domain</keyword>
<dbReference type="PROSITE" id="PS01186">
    <property type="entry name" value="EGF_2"/>
    <property type="match status" value="1"/>
</dbReference>
<name>A0A815XRH9_ADIRI</name>
<dbReference type="CDD" id="cd00112">
    <property type="entry name" value="LDLa"/>
    <property type="match status" value="1"/>
</dbReference>
<evidence type="ECO:0000256" key="2">
    <source>
        <dbReference type="ARBA" id="ARBA00022692"/>
    </source>
</evidence>
<feature type="disulfide bond" evidence="6">
    <location>
        <begin position="969"/>
        <end position="978"/>
    </location>
</feature>
<dbReference type="SUPFAM" id="SSF57424">
    <property type="entry name" value="LDL receptor-like module"/>
    <property type="match status" value="2"/>
</dbReference>
<comment type="caution">
    <text evidence="11">The sequence shown here is derived from an EMBL/GenBank/DDBJ whole genome shotgun (WGS) entry which is preliminary data.</text>
</comment>
<dbReference type="PANTHER" id="PTHR22722">
    <property type="entry name" value="LOW-DENSITY LIPOPROTEIN RECEPTOR-RELATED PROTEIN 2-RELATED"/>
    <property type="match status" value="1"/>
</dbReference>
<dbReference type="SUPFAM" id="SSF57196">
    <property type="entry name" value="EGF/Laminin"/>
    <property type="match status" value="1"/>
</dbReference>
<comment type="subcellular location">
    <subcellularLocation>
        <location evidence="1">Membrane</location>
    </subcellularLocation>
</comment>
<feature type="domain" description="EGF-like" evidence="9">
    <location>
        <begin position="1016"/>
        <end position="1057"/>
    </location>
</feature>
<dbReference type="SMART" id="SM00181">
    <property type="entry name" value="EGF"/>
    <property type="match status" value="5"/>
</dbReference>
<evidence type="ECO:0000256" key="4">
    <source>
        <dbReference type="ARBA" id="ARBA00023136"/>
    </source>
</evidence>
<evidence type="ECO:0000256" key="5">
    <source>
        <dbReference type="ARBA" id="ARBA00023157"/>
    </source>
</evidence>
<feature type="transmembrane region" description="Helical" evidence="8">
    <location>
        <begin position="1502"/>
        <end position="1521"/>
    </location>
</feature>
<gene>
    <name evidence="11" type="ORF">XAT740_LOCUS43608</name>
</gene>
<comment type="caution">
    <text evidence="6">Lacks conserved residue(s) required for the propagation of feature annotation.</text>
</comment>
<organism evidence="11 12">
    <name type="scientific">Adineta ricciae</name>
    <name type="common">Rotifer</name>
    <dbReference type="NCBI Taxonomy" id="249248"/>
    <lineage>
        <taxon>Eukaryota</taxon>
        <taxon>Metazoa</taxon>
        <taxon>Spiralia</taxon>
        <taxon>Gnathifera</taxon>
        <taxon>Rotifera</taxon>
        <taxon>Eurotatoria</taxon>
        <taxon>Bdelloidea</taxon>
        <taxon>Adinetida</taxon>
        <taxon>Adinetidae</taxon>
        <taxon>Adineta</taxon>
    </lineage>
</organism>
<dbReference type="EMBL" id="CAJNOR010005401">
    <property type="protein sequence ID" value="CAF1560859.1"/>
    <property type="molecule type" value="Genomic_DNA"/>
</dbReference>
<evidence type="ECO:0000313" key="12">
    <source>
        <dbReference type="Proteomes" id="UP000663828"/>
    </source>
</evidence>
<evidence type="ECO:0000256" key="8">
    <source>
        <dbReference type="SAM" id="Phobius"/>
    </source>
</evidence>
<dbReference type="InterPro" id="IPR036055">
    <property type="entry name" value="LDL_receptor-like_sf"/>
</dbReference>
<dbReference type="Pfam" id="PF00008">
    <property type="entry name" value="EGF"/>
    <property type="match status" value="1"/>
</dbReference>
<feature type="domain" description="EGF-like" evidence="9">
    <location>
        <begin position="942"/>
        <end position="979"/>
    </location>
</feature>
<dbReference type="InterPro" id="IPR017452">
    <property type="entry name" value="GPCR_Rhodpsn_7TM"/>
</dbReference>
<dbReference type="Gene3D" id="1.20.1070.10">
    <property type="entry name" value="Rhodopsin 7-helix transmembrane proteins"/>
    <property type="match status" value="1"/>
</dbReference>
<keyword evidence="12" id="KW-1185">Reference proteome</keyword>
<keyword evidence="5 6" id="KW-1015">Disulfide bond</keyword>
<evidence type="ECO:0000256" key="7">
    <source>
        <dbReference type="PROSITE-ProRule" id="PRU00124"/>
    </source>
</evidence>
<dbReference type="InterPro" id="IPR000742">
    <property type="entry name" value="EGF"/>
</dbReference>
<dbReference type="InterPro" id="IPR051221">
    <property type="entry name" value="LDLR-related"/>
</dbReference>
<keyword evidence="4 8" id="KW-0472">Membrane</keyword>
<dbReference type="PROSITE" id="PS50068">
    <property type="entry name" value="LDLRA_2"/>
    <property type="match status" value="3"/>
</dbReference>
<dbReference type="Gene3D" id="2.10.25.10">
    <property type="entry name" value="Laminin"/>
    <property type="match status" value="1"/>
</dbReference>
<keyword evidence="2 8" id="KW-0812">Transmembrane</keyword>
<dbReference type="Gene3D" id="4.10.400.10">
    <property type="entry name" value="Low-density Lipoprotein Receptor"/>
    <property type="match status" value="1"/>
</dbReference>
<dbReference type="GO" id="GO:0043235">
    <property type="term" value="C:receptor complex"/>
    <property type="evidence" value="ECO:0007669"/>
    <property type="project" value="TreeGrafter"/>
</dbReference>
<feature type="transmembrane region" description="Helical" evidence="8">
    <location>
        <begin position="1283"/>
        <end position="1306"/>
    </location>
</feature>
<feature type="disulfide bond" evidence="6">
    <location>
        <begin position="950"/>
        <end position="967"/>
    </location>
</feature>
<evidence type="ECO:0000259" key="10">
    <source>
        <dbReference type="PROSITE" id="PS50262"/>
    </source>
</evidence>
<keyword evidence="3 8" id="KW-1133">Transmembrane helix</keyword>
<reference evidence="11" key="1">
    <citation type="submission" date="2021-02" db="EMBL/GenBank/DDBJ databases">
        <authorList>
            <person name="Nowell W R."/>
        </authorList>
    </citation>
    <scope>NUCLEOTIDE SEQUENCE</scope>
</reference>
<protein>
    <submittedName>
        <fullName evidence="11">Uncharacterized protein</fullName>
    </submittedName>
</protein>
<dbReference type="Proteomes" id="UP000663828">
    <property type="component" value="Unassembled WGS sequence"/>
</dbReference>
<proteinExistence type="predicted"/>
<feature type="disulfide bond" evidence="7">
    <location>
        <begin position="226"/>
        <end position="238"/>
    </location>
</feature>
<evidence type="ECO:0000256" key="3">
    <source>
        <dbReference type="ARBA" id="ARBA00022989"/>
    </source>
</evidence>
<sequence>MTYLMNHIITFFWKILLIITPIFDYTTSVRFNIYETYSQQYCLYYYVLDDIIDYNRLSLPSYQNIPYCLEDSSIDIVSTDEVMNYDRFYTFAQMKVAKITSESLIEWSAPINVAEHYQKFLNDVNELSSSQVFYNCTKGWFGHRCQYTLYHNELTFSELVKAIFLERRVDTKWVNFTNGTCYIYLSCDRGPSPACLDWREICDGKRDCIDGIDEPQECFERESNECPEGYYRCHNGQCIPDEFNNDEDLLNPDCMDWTDMTEDGWSKDCDGDPAFRCEEHICKRQNEFSCGDGQCIVIFQMLEDTCKHNRFLYAMRHLIDHYSNSHLSEKCLFIMACLTRIYRRLIYDDEKCEKILLQTSNCPSTPFLFPLTPVAFGHVYLIYAVNGSSFSYPKQYLSPFLICYDEELCGSILSTPVIYYNGYTCQHYSNIVGGMKYYSWVGLMENIYSFFRPCAPMIPLNCTNLFRCEQSSKCISKHRLLDGRYDCMDHSDEQFNNTCSLNDPYRFQCSSKRELCISPLLLLNDQFDCPDGEDENDLAQTIGYELFPPFPMFCDGRTDMDPLIIDDREQTDETDCGSHFPCDTPHTHCDGFWHCINGIDEANCSSSLCKPYHHPCVSLINMSMECLPIEFAGDGIIHCRGGSDERHYCRNKFPDEVERRYRCLHQSFKCIKTTLLCDRYGIDESDDSDLCDNEEVSICPDYYYNQKDFAGICWPQWTLNRTVSENILCNLDETNYVIVYNFSDAKLYLKLIGIDNYPPVTQIISHSNENSSKQQQKYISSRSSNTLLYYTHRAWFCNRGIVIFTGTLDQRRCLCPPPYYGDQCQFQNQRVSLTLKFTTQDTRNFRTAFYIITMLIDDEYVIQSYDYNIYIPIRDCEYKFHLYLTYASRPKNSSKNYSIIVRAFNKQTLTYYTSWYLTIPFQFLPVNHLVERLIIREQNFQSPNDCQLKCHDHGQCMKYENTGDEFCQCFENWWGKFCEKSYHCDCSSDSKCIGTINNQSICLCPLNRYGSHCYLTYSSCQDNTCQHGGTCVPYDDRKSKENLTCLCTKEYTGERCEIFGTKIIISFDETIIPETFFAHFITTIHDDDHIRTTILQKLPYAGNEVTLYRPTPFHILFVEFSQNYYLTVLQENYLPLRSIYTKVLSSNHCPSIHMLFNQTILNYHRLQRIKYYHVPCQMNIRLKCFYDEAYMCLCNLDHYAICFDFIHNMTYNCQGTNYCKNSGKCFQDHPTCPTSSTCSCDECFFGSYCQISTKGFDISLDSILTYHIHSHLTIFHQPFPFKIAFIMTIILFLLGIISACLSLIVFRPKNFQSGCAIYLFASSINSLLTMIVFLLKFILLILVQMNLITNRSILLINCISSHFLIKFLPNISDWLNACVAIERIFIIWQEVKFNKIQSISIAKRMIFFIYIIVIPTAIHDPIYRQLIEDETEERILCIVEYSSNVKIFNLIINIIHLFIPFIANLVSAISIVTMIARRRSNIRTSQTYSQFLCQEVNEHKHLIVSSCVLVICVLPRIIMSLTIRCMKSARDPWLYLIGYFFPFIPSISIFLVFVLPSKTYTKLFKQFFH</sequence>
<feature type="transmembrane region" description="Helical" evidence="8">
    <location>
        <begin position="1318"/>
        <end position="1342"/>
    </location>
</feature>
<evidence type="ECO:0000259" key="9">
    <source>
        <dbReference type="PROSITE" id="PS50026"/>
    </source>
</evidence>
<dbReference type="InterPro" id="IPR002172">
    <property type="entry name" value="LDrepeatLR_classA_rpt"/>
</dbReference>
<evidence type="ECO:0000256" key="1">
    <source>
        <dbReference type="ARBA" id="ARBA00004370"/>
    </source>
</evidence>
<dbReference type="PRINTS" id="PR00261">
    <property type="entry name" value="LDLRECEPTOR"/>
</dbReference>
<dbReference type="Pfam" id="PF00057">
    <property type="entry name" value="Ldl_recept_a"/>
    <property type="match status" value="1"/>
</dbReference>
<feature type="disulfide bond" evidence="6">
    <location>
        <begin position="946"/>
        <end position="956"/>
    </location>
</feature>
<dbReference type="SMART" id="SM00192">
    <property type="entry name" value="LDLa"/>
    <property type="match status" value="5"/>
</dbReference>
<feature type="disulfide bond" evidence="7">
    <location>
        <begin position="462"/>
        <end position="474"/>
    </location>
</feature>
<evidence type="ECO:0000256" key="6">
    <source>
        <dbReference type="PROSITE-ProRule" id="PRU00076"/>
    </source>
</evidence>
<feature type="transmembrane region" description="Helical" evidence="8">
    <location>
        <begin position="1450"/>
        <end position="1476"/>
    </location>
</feature>
<feature type="disulfide bond" evidence="6">
    <location>
        <begin position="1047"/>
        <end position="1056"/>
    </location>
</feature>
<dbReference type="SUPFAM" id="SSF81321">
    <property type="entry name" value="Family A G protein-coupled receptor-like"/>
    <property type="match status" value="1"/>
</dbReference>
<accession>A0A815XRH9</accession>
<feature type="transmembrane region" description="Helical" evidence="8">
    <location>
        <begin position="1533"/>
        <end position="1555"/>
    </location>
</feature>
<evidence type="ECO:0000313" key="11">
    <source>
        <dbReference type="EMBL" id="CAF1560859.1"/>
    </source>
</evidence>
<dbReference type="PROSITE" id="PS50026">
    <property type="entry name" value="EGF_3"/>
    <property type="match status" value="2"/>
</dbReference>
<dbReference type="PROSITE" id="PS50262">
    <property type="entry name" value="G_PROTEIN_RECEP_F1_2"/>
    <property type="match status" value="1"/>
</dbReference>
<feature type="domain" description="G-protein coupled receptors family 1 profile" evidence="10">
    <location>
        <begin position="1297"/>
        <end position="1553"/>
    </location>
</feature>